<keyword evidence="5 10" id="KW-0660">Purine salvage</keyword>
<evidence type="ECO:0000256" key="8">
    <source>
        <dbReference type="ARBA" id="ARBA00022840"/>
    </source>
</evidence>
<dbReference type="SUPFAM" id="SSF53613">
    <property type="entry name" value="Ribokinase-like"/>
    <property type="match status" value="1"/>
</dbReference>
<dbReference type="InterPro" id="IPR001805">
    <property type="entry name" value="Adenokinase"/>
</dbReference>
<dbReference type="FunFam" id="3.40.1190.20:FF:000006">
    <property type="entry name" value="Adenosine kinase 2"/>
    <property type="match status" value="1"/>
</dbReference>
<evidence type="ECO:0000256" key="3">
    <source>
        <dbReference type="ARBA" id="ARBA00012119"/>
    </source>
</evidence>
<dbReference type="Pfam" id="PF00294">
    <property type="entry name" value="PfkB"/>
    <property type="match status" value="1"/>
</dbReference>
<dbReference type="Gene3D" id="3.40.1190.20">
    <property type="match status" value="1"/>
</dbReference>
<dbReference type="PANTHER" id="PTHR45769">
    <property type="entry name" value="ADENOSINE KINASE"/>
    <property type="match status" value="1"/>
</dbReference>
<evidence type="ECO:0000256" key="5">
    <source>
        <dbReference type="ARBA" id="ARBA00022726"/>
    </source>
</evidence>
<dbReference type="GO" id="GO:0006144">
    <property type="term" value="P:purine nucleobase metabolic process"/>
    <property type="evidence" value="ECO:0007669"/>
    <property type="project" value="TreeGrafter"/>
</dbReference>
<evidence type="ECO:0000256" key="7">
    <source>
        <dbReference type="ARBA" id="ARBA00022777"/>
    </source>
</evidence>
<dbReference type="PROSITE" id="PS00584">
    <property type="entry name" value="PFKB_KINASES_2"/>
    <property type="match status" value="1"/>
</dbReference>
<dbReference type="GO" id="GO:0005829">
    <property type="term" value="C:cytosol"/>
    <property type="evidence" value="ECO:0007669"/>
    <property type="project" value="TreeGrafter"/>
</dbReference>
<keyword evidence="6 10" id="KW-0547">Nucleotide-binding</keyword>
<comment type="function">
    <text evidence="10">ATP dependent phosphorylation of adenosine and other related nucleoside analogs to monophosphate derivatives.</text>
</comment>
<name>A0AA36GYU6_CYLNA</name>
<comment type="pathway">
    <text evidence="1 10">Purine metabolism; AMP biosynthesis via salvage pathway; AMP from adenosine: step 1/1.</text>
</comment>
<keyword evidence="10" id="KW-0539">Nucleus</keyword>
<comment type="catalytic activity">
    <reaction evidence="10">
        <text>adenosine + ATP = AMP + ADP + H(+)</text>
        <dbReference type="Rhea" id="RHEA:20824"/>
        <dbReference type="ChEBI" id="CHEBI:15378"/>
        <dbReference type="ChEBI" id="CHEBI:16335"/>
        <dbReference type="ChEBI" id="CHEBI:30616"/>
        <dbReference type="ChEBI" id="CHEBI:456215"/>
        <dbReference type="ChEBI" id="CHEBI:456216"/>
        <dbReference type="EC" id="2.7.1.20"/>
    </reaction>
</comment>
<dbReference type="PRINTS" id="PR00989">
    <property type="entry name" value="ADENOKINASE"/>
</dbReference>
<dbReference type="EC" id="2.7.1.20" evidence="3 10"/>
<dbReference type="InterPro" id="IPR002173">
    <property type="entry name" value="Carboh/pur_kinase_PfkB_CS"/>
</dbReference>
<comment type="subunit">
    <text evidence="10">Monomer.</text>
</comment>
<dbReference type="GO" id="GO:0004001">
    <property type="term" value="F:adenosine kinase activity"/>
    <property type="evidence" value="ECO:0007669"/>
    <property type="project" value="UniProtKB-UniRule"/>
</dbReference>
<keyword evidence="13" id="KW-1185">Reference proteome</keyword>
<dbReference type="GO" id="GO:0044209">
    <property type="term" value="P:AMP salvage"/>
    <property type="evidence" value="ECO:0007669"/>
    <property type="project" value="UniProtKB-UniRule"/>
</dbReference>
<evidence type="ECO:0000256" key="9">
    <source>
        <dbReference type="PIRSR" id="PIRSR601805-1"/>
    </source>
</evidence>
<keyword evidence="10" id="KW-0460">Magnesium</keyword>
<dbReference type="Proteomes" id="UP001176961">
    <property type="component" value="Unassembled WGS sequence"/>
</dbReference>
<keyword evidence="4 10" id="KW-0808">Transferase</keyword>
<proteinExistence type="inferred from homology"/>
<dbReference type="CDD" id="cd01168">
    <property type="entry name" value="adenosine_kinase"/>
    <property type="match status" value="1"/>
</dbReference>
<organism evidence="12 13">
    <name type="scientific">Cylicocyclus nassatus</name>
    <name type="common">Nematode worm</name>
    <dbReference type="NCBI Taxonomy" id="53992"/>
    <lineage>
        <taxon>Eukaryota</taxon>
        <taxon>Metazoa</taxon>
        <taxon>Ecdysozoa</taxon>
        <taxon>Nematoda</taxon>
        <taxon>Chromadorea</taxon>
        <taxon>Rhabditida</taxon>
        <taxon>Rhabditina</taxon>
        <taxon>Rhabditomorpha</taxon>
        <taxon>Strongyloidea</taxon>
        <taxon>Strongylidae</taxon>
        <taxon>Cylicocyclus</taxon>
    </lineage>
</organism>
<dbReference type="InterPro" id="IPR011611">
    <property type="entry name" value="PfkB_dom"/>
</dbReference>
<sequence>MSHQFVSTSIRLVMATLPEDVLLGCGNPLLDLQATVEKDFLDRWGLKENDAILCDDKHIAMFEELSEKYQVEYLPGGATQNAIRVCQWILNAPNRTAFFGAIGKDKYGDLLKEKAKEAGVNARYQINEDVKTGTCAALINGQHRSLCAHLAAANTFTISHLLDDVNAALIKKARFFYIAGFFLTVSPSSIMHIAKHSHESNKTFMFNLAAPFISQFFLEPLKEVLPYVDILFGNEDEASAFSKAANFGTTNNEEIAVKIASWDKVSKRKRTVIITQGADSVIVAVGDKITLHPVPKIAKEKIVDTNGAGDAFVGGFLSQYIQDKTLEEAVSCGNYAAGEIIQRNGCTFPSVCRYH</sequence>
<comment type="cofactor">
    <cofactor evidence="10">
        <name>Mg(2+)</name>
        <dbReference type="ChEBI" id="CHEBI:18420"/>
    </cofactor>
    <text evidence="10">Binds 3 Mg(2+) ions per subunit.</text>
</comment>
<evidence type="ECO:0000259" key="11">
    <source>
        <dbReference type="Pfam" id="PF00294"/>
    </source>
</evidence>
<evidence type="ECO:0000256" key="2">
    <source>
        <dbReference type="ARBA" id="ARBA00010688"/>
    </source>
</evidence>
<dbReference type="GO" id="GO:0006166">
    <property type="term" value="P:purine ribonucleoside salvage"/>
    <property type="evidence" value="ECO:0007669"/>
    <property type="project" value="UniProtKB-KW"/>
</dbReference>
<evidence type="ECO:0000256" key="6">
    <source>
        <dbReference type="ARBA" id="ARBA00022741"/>
    </source>
</evidence>
<comment type="subcellular location">
    <subcellularLocation>
        <location evidence="10">Nucleus</location>
    </subcellularLocation>
</comment>
<reference evidence="12" key="1">
    <citation type="submission" date="2023-07" db="EMBL/GenBank/DDBJ databases">
        <authorList>
            <consortium name="CYATHOMIX"/>
        </authorList>
    </citation>
    <scope>NUCLEOTIDE SEQUENCE</scope>
    <source>
        <strain evidence="12">N/A</strain>
    </source>
</reference>
<keyword evidence="7 10" id="KW-0418">Kinase</keyword>
<gene>
    <name evidence="12" type="ORF">CYNAS_LOCUS12795</name>
</gene>
<evidence type="ECO:0000256" key="10">
    <source>
        <dbReference type="RuleBase" id="RU368116"/>
    </source>
</evidence>
<dbReference type="GO" id="GO:0005634">
    <property type="term" value="C:nucleus"/>
    <property type="evidence" value="ECO:0007669"/>
    <property type="project" value="UniProtKB-SubCell"/>
</dbReference>
<dbReference type="Gene3D" id="3.30.1110.10">
    <property type="match status" value="1"/>
</dbReference>
<dbReference type="PANTHER" id="PTHR45769:SF3">
    <property type="entry name" value="ADENOSINE KINASE"/>
    <property type="match status" value="1"/>
</dbReference>
<protein>
    <recommendedName>
        <fullName evidence="3 10">Adenosine kinase</fullName>
        <shortName evidence="10">AK</shortName>
        <ecNumber evidence="3 10">2.7.1.20</ecNumber>
    </recommendedName>
    <alternativeName>
        <fullName evidence="10">Adenosine 5'-phosphotransferase</fullName>
    </alternativeName>
</protein>
<comment type="caution">
    <text evidence="12">The sequence shown here is derived from an EMBL/GenBank/DDBJ whole genome shotgun (WGS) entry which is preliminary data.</text>
</comment>
<evidence type="ECO:0000313" key="12">
    <source>
        <dbReference type="EMBL" id="CAJ0600812.1"/>
    </source>
</evidence>
<feature type="active site" description="Proton acceptor" evidence="9">
    <location>
        <position position="310"/>
    </location>
</feature>
<dbReference type="GO" id="GO:0005524">
    <property type="term" value="F:ATP binding"/>
    <property type="evidence" value="ECO:0007669"/>
    <property type="project" value="UniProtKB-UniRule"/>
</dbReference>
<evidence type="ECO:0000256" key="1">
    <source>
        <dbReference type="ARBA" id="ARBA00004801"/>
    </source>
</evidence>
<accession>A0AA36GYU6</accession>
<dbReference type="AlphaFoldDB" id="A0AA36GYU6"/>
<dbReference type="EMBL" id="CATQJL010000305">
    <property type="protein sequence ID" value="CAJ0600812.1"/>
    <property type="molecule type" value="Genomic_DNA"/>
</dbReference>
<comment type="similarity">
    <text evidence="2 10">Belongs to the carbohydrate kinase PfkB family.</text>
</comment>
<keyword evidence="8 10" id="KW-0067">ATP-binding</keyword>
<feature type="domain" description="Carbohydrate kinase PfkB" evidence="11">
    <location>
        <begin position="44"/>
        <end position="349"/>
    </location>
</feature>
<evidence type="ECO:0000256" key="4">
    <source>
        <dbReference type="ARBA" id="ARBA00022679"/>
    </source>
</evidence>
<evidence type="ECO:0000313" key="13">
    <source>
        <dbReference type="Proteomes" id="UP001176961"/>
    </source>
</evidence>
<dbReference type="InterPro" id="IPR029056">
    <property type="entry name" value="Ribokinase-like"/>
</dbReference>